<keyword evidence="3" id="KW-0808">Transferase</keyword>
<dbReference type="InterPro" id="IPR010987">
    <property type="entry name" value="Glutathione-S-Trfase_C-like"/>
</dbReference>
<dbReference type="Pfam" id="PF13409">
    <property type="entry name" value="GST_N_2"/>
    <property type="match status" value="1"/>
</dbReference>
<dbReference type="RefSeq" id="WP_013576067.1">
    <property type="nucleotide sequence ID" value="NC_015061.1"/>
</dbReference>
<proteinExistence type="predicted"/>
<evidence type="ECO:0000259" key="1">
    <source>
        <dbReference type="PROSITE" id="PS50404"/>
    </source>
</evidence>
<dbReference type="InterPro" id="IPR004046">
    <property type="entry name" value="GST_C"/>
</dbReference>
<dbReference type="Gene3D" id="3.40.30.10">
    <property type="entry name" value="Glutaredoxin"/>
    <property type="match status" value="1"/>
</dbReference>
<dbReference type="EC" id="2.5.1.18" evidence="4"/>
<dbReference type="Proteomes" id="UP001598201">
    <property type="component" value="Unassembled WGS sequence"/>
</dbReference>
<dbReference type="InterPro" id="IPR040079">
    <property type="entry name" value="Glutathione_S-Trfase"/>
</dbReference>
<dbReference type="HOGENOM" id="CLU_011226_6_1_6"/>
<dbReference type="SFLD" id="SFLDG00358">
    <property type="entry name" value="Main_(cytGST)"/>
    <property type="match status" value="1"/>
</dbReference>
<dbReference type="InterPro" id="IPR004045">
    <property type="entry name" value="Glutathione_S-Trfase_N"/>
</dbReference>
<dbReference type="AlphaFoldDB" id="A0A0H3FBE1"/>
<dbReference type="GO" id="GO:0004364">
    <property type="term" value="F:glutathione transferase activity"/>
    <property type="evidence" value="ECO:0007669"/>
    <property type="project" value="UniProtKB-EC"/>
</dbReference>
<reference evidence="5" key="1">
    <citation type="submission" date="2011-01" db="EMBL/GenBank/DDBJ databases">
        <title>Complete sequence of chromosome of Rahnella sp. Y9602.</title>
        <authorList>
            <consortium name="US DOE Joint Genome Institute"/>
            <person name="Lucas S."/>
            <person name="Copeland A."/>
            <person name="Lapidus A."/>
            <person name="Cheng J.-F."/>
            <person name="Goodwin L."/>
            <person name="Pitluck S."/>
            <person name="Lu M."/>
            <person name="Detter J.C."/>
            <person name="Han C."/>
            <person name="Tapia R."/>
            <person name="Land M."/>
            <person name="Hauser L."/>
            <person name="Kyrpides N."/>
            <person name="Ivanova N."/>
            <person name="Ovchinnikova G."/>
            <person name="Pagani I."/>
            <person name="Sobecky P.A."/>
            <person name="Martinez R.J."/>
            <person name="Woyke T."/>
        </authorList>
    </citation>
    <scope>NUCLEOTIDE SEQUENCE [LARGE SCALE GENOMIC DNA]</scope>
    <source>
        <strain evidence="5">Y9602</strain>
    </source>
</reference>
<evidence type="ECO:0000313" key="5">
    <source>
        <dbReference type="Proteomes" id="UP000007257"/>
    </source>
</evidence>
<sequence>MKLYYKPGACSLSPHIILREAGLDFSIEKVDLATKKTETGDDFLAVNPKGQIPTLLLNDGSILTEGVAIVQYLADQKPDRQLMPEQGTLARYHALEWLNYIATELHKGFSPLFNPKAPEEFKTLTREALSKKFAYVNTALKDNHFLLGTRFSVADAYLFTVMGWAKALKFDLSALTELNAYLDRVAARPAVDAALSAEGLK</sequence>
<dbReference type="eggNOG" id="COG0625">
    <property type="taxonomic scope" value="Bacteria"/>
</dbReference>
<dbReference type="SFLD" id="SFLDS00019">
    <property type="entry name" value="Glutathione_Transferase_(cytos"/>
    <property type="match status" value="1"/>
</dbReference>
<keyword evidence="6" id="KW-1185">Reference proteome</keyword>
<dbReference type="Pfam" id="PF00043">
    <property type="entry name" value="GST_C"/>
    <property type="match status" value="1"/>
</dbReference>
<dbReference type="InterPro" id="IPR036282">
    <property type="entry name" value="Glutathione-S-Trfase_C_sf"/>
</dbReference>
<dbReference type="PROSITE" id="PS50405">
    <property type="entry name" value="GST_CTER"/>
    <property type="match status" value="1"/>
</dbReference>
<dbReference type="SUPFAM" id="SSF47616">
    <property type="entry name" value="GST C-terminal domain-like"/>
    <property type="match status" value="1"/>
</dbReference>
<dbReference type="Gene3D" id="1.20.1050.10">
    <property type="match status" value="1"/>
</dbReference>
<evidence type="ECO:0000313" key="4">
    <source>
        <dbReference type="EMBL" id="MFD3223680.1"/>
    </source>
</evidence>
<dbReference type="KEGG" id="rah:Rahaq_2765"/>
<dbReference type="EMBL" id="CP002505">
    <property type="protein sequence ID" value="ADW74368.1"/>
    <property type="molecule type" value="Genomic_DNA"/>
</dbReference>
<dbReference type="PANTHER" id="PTHR44051:SF8">
    <property type="entry name" value="GLUTATHIONE S-TRANSFERASE GSTA"/>
    <property type="match status" value="1"/>
</dbReference>
<evidence type="ECO:0000313" key="6">
    <source>
        <dbReference type="Proteomes" id="UP001598201"/>
    </source>
</evidence>
<dbReference type="GeneID" id="95416692"/>
<dbReference type="SUPFAM" id="SSF52833">
    <property type="entry name" value="Thioredoxin-like"/>
    <property type="match status" value="1"/>
</dbReference>
<reference evidence="3 5" key="2">
    <citation type="journal article" date="2012" name="J. Bacteriol.">
        <title>Complete Genome Sequence of Rahnella sp. Strain Y9602, a Gammaproteobacterium Isolate from Metal- and Radionuclide-Contaminated Soil.</title>
        <authorList>
            <person name="Martinez R.J."/>
            <person name="Bruce D."/>
            <person name="Detter C."/>
            <person name="Goodwin L.A."/>
            <person name="Han J."/>
            <person name="Han C.S."/>
            <person name="Held B."/>
            <person name="Land M.L."/>
            <person name="Mikhailova N."/>
            <person name="Nolan M."/>
            <person name="Pennacchio L."/>
            <person name="Pitluck S."/>
            <person name="Tapia R."/>
            <person name="Woyke T."/>
            <person name="Sobecky P.A."/>
        </authorList>
    </citation>
    <scope>NUCLEOTIDE SEQUENCE [LARGE SCALE GENOMIC DNA]</scope>
    <source>
        <strain evidence="3 5">Y9602</strain>
    </source>
</reference>
<reference evidence="4 6" key="3">
    <citation type="submission" date="2024-09" db="EMBL/GenBank/DDBJ databases">
        <title>Genomes of Rahnella.</title>
        <authorList>
            <person name="Mnguni F.C."/>
            <person name="Shin G.Y."/>
            <person name="Coutinho T."/>
        </authorList>
    </citation>
    <scope>NUCLEOTIDE SEQUENCE [LARGE SCALE GENOMIC DNA]</scope>
    <source>
        <strain evidence="4 6">20WA0057</strain>
    </source>
</reference>
<name>A0A0H3FBE1_RAHSY</name>
<feature type="domain" description="GST C-terminal" evidence="2">
    <location>
        <begin position="87"/>
        <end position="201"/>
    </location>
</feature>
<dbReference type="InterPro" id="IPR036249">
    <property type="entry name" value="Thioredoxin-like_sf"/>
</dbReference>
<dbReference type="PANTHER" id="PTHR44051">
    <property type="entry name" value="GLUTATHIONE S-TRANSFERASE-RELATED"/>
    <property type="match status" value="1"/>
</dbReference>
<dbReference type="SFLD" id="SFLDG01150">
    <property type="entry name" value="Main.1:_Beta-like"/>
    <property type="match status" value="1"/>
</dbReference>
<dbReference type="NCBIfam" id="NF007831">
    <property type="entry name" value="PRK10542.1"/>
    <property type="match status" value="1"/>
</dbReference>
<gene>
    <name evidence="4" type="primary">gstA</name>
    <name evidence="3" type="ordered locus">Rahaq_2765</name>
    <name evidence="4" type="ORF">ACFPK4_09060</name>
</gene>
<evidence type="ECO:0000259" key="2">
    <source>
        <dbReference type="PROSITE" id="PS50405"/>
    </source>
</evidence>
<dbReference type="OrthoDB" id="8772754at2"/>
<organism evidence="3 5">
    <name type="scientific">Rahnella sp. (strain Y9602)</name>
    <dbReference type="NCBI Taxonomy" id="2703885"/>
    <lineage>
        <taxon>Bacteria</taxon>
        <taxon>Pseudomonadati</taxon>
        <taxon>Pseudomonadota</taxon>
        <taxon>Gammaproteobacteria</taxon>
        <taxon>Enterobacterales</taxon>
        <taxon>Yersiniaceae</taxon>
        <taxon>Rahnella</taxon>
    </lineage>
</organism>
<dbReference type="CDD" id="cd03057">
    <property type="entry name" value="GST_N_Beta"/>
    <property type="match status" value="1"/>
</dbReference>
<dbReference type="CDD" id="cd03188">
    <property type="entry name" value="GST_C_Beta"/>
    <property type="match status" value="1"/>
</dbReference>
<accession>A0A0H3FBE1</accession>
<dbReference type="PROSITE" id="PS50404">
    <property type="entry name" value="GST_NTER"/>
    <property type="match status" value="1"/>
</dbReference>
<evidence type="ECO:0000313" key="3">
    <source>
        <dbReference type="EMBL" id="ADW74368.1"/>
    </source>
</evidence>
<protein>
    <submittedName>
        <fullName evidence="3">Glutathione S-transferase domain protein</fullName>
    </submittedName>
    <submittedName>
        <fullName evidence="4">Glutathione transferase GstA</fullName>
        <ecNumber evidence="4">2.5.1.18</ecNumber>
    </submittedName>
</protein>
<feature type="domain" description="GST N-terminal" evidence="1">
    <location>
        <begin position="1"/>
        <end position="81"/>
    </location>
</feature>
<dbReference type="EMBL" id="JBHUCJ010000015">
    <property type="protein sequence ID" value="MFD3223680.1"/>
    <property type="molecule type" value="Genomic_DNA"/>
</dbReference>
<dbReference type="Proteomes" id="UP000007257">
    <property type="component" value="Chromosome"/>
</dbReference>